<keyword evidence="3" id="KW-1185">Reference proteome</keyword>
<dbReference type="EMBL" id="GL945474">
    <property type="protein sequence ID" value="EGO04301.1"/>
    <property type="molecule type" value="Genomic_DNA"/>
</dbReference>
<name>F8PG54_SERL3</name>
<evidence type="ECO:0000313" key="2">
    <source>
        <dbReference type="EMBL" id="EGO04301.1"/>
    </source>
</evidence>
<accession>F8PG54</accession>
<dbReference type="AlphaFoldDB" id="F8PG54"/>
<feature type="region of interest" description="Disordered" evidence="1">
    <location>
        <begin position="208"/>
        <end position="257"/>
    </location>
</feature>
<dbReference type="InParanoid" id="F8PG54"/>
<reference evidence="3" key="1">
    <citation type="journal article" date="2011" name="Science">
        <title>The plant cell wall-decomposing machinery underlies the functional diversity of forest fungi.</title>
        <authorList>
            <person name="Eastwood D.C."/>
            <person name="Floudas D."/>
            <person name="Binder M."/>
            <person name="Majcherczyk A."/>
            <person name="Schneider P."/>
            <person name="Aerts A."/>
            <person name="Asiegbu F.O."/>
            <person name="Baker S.E."/>
            <person name="Barry K."/>
            <person name="Bendiksby M."/>
            <person name="Blumentritt M."/>
            <person name="Coutinho P.M."/>
            <person name="Cullen D."/>
            <person name="de Vries R.P."/>
            <person name="Gathman A."/>
            <person name="Goodell B."/>
            <person name="Henrissat B."/>
            <person name="Ihrmark K."/>
            <person name="Kauserud H."/>
            <person name="Kohler A."/>
            <person name="LaButti K."/>
            <person name="Lapidus A."/>
            <person name="Lavin J.L."/>
            <person name="Lee Y.-H."/>
            <person name="Lindquist E."/>
            <person name="Lilly W."/>
            <person name="Lucas S."/>
            <person name="Morin E."/>
            <person name="Murat C."/>
            <person name="Oguiza J.A."/>
            <person name="Park J."/>
            <person name="Pisabarro A.G."/>
            <person name="Riley R."/>
            <person name="Rosling A."/>
            <person name="Salamov A."/>
            <person name="Schmidt O."/>
            <person name="Schmutz J."/>
            <person name="Skrede I."/>
            <person name="Stenlid J."/>
            <person name="Wiebenga A."/>
            <person name="Xie X."/>
            <person name="Kuees U."/>
            <person name="Hibbett D.S."/>
            <person name="Hoffmeister D."/>
            <person name="Hoegberg N."/>
            <person name="Martin F."/>
            <person name="Grigoriev I.V."/>
            <person name="Watkinson S.C."/>
        </authorList>
    </citation>
    <scope>NUCLEOTIDE SEQUENCE [LARGE SCALE GENOMIC DNA]</scope>
    <source>
        <strain evidence="3">strain S7.3</strain>
    </source>
</reference>
<evidence type="ECO:0000313" key="3">
    <source>
        <dbReference type="Proteomes" id="UP000008063"/>
    </source>
</evidence>
<evidence type="ECO:0000256" key="1">
    <source>
        <dbReference type="SAM" id="MobiDB-lite"/>
    </source>
</evidence>
<organism evidence="3">
    <name type="scientific">Serpula lacrymans var. lacrymans (strain S7.3)</name>
    <name type="common">Dry rot fungus</name>
    <dbReference type="NCBI Taxonomy" id="936435"/>
    <lineage>
        <taxon>Eukaryota</taxon>
        <taxon>Fungi</taxon>
        <taxon>Dikarya</taxon>
        <taxon>Basidiomycota</taxon>
        <taxon>Agaricomycotina</taxon>
        <taxon>Agaricomycetes</taxon>
        <taxon>Agaricomycetidae</taxon>
        <taxon>Boletales</taxon>
        <taxon>Coniophorineae</taxon>
        <taxon>Serpulaceae</taxon>
        <taxon>Serpula</taxon>
    </lineage>
</organism>
<dbReference type="Proteomes" id="UP000008063">
    <property type="component" value="Unassembled WGS sequence"/>
</dbReference>
<proteinExistence type="predicted"/>
<gene>
    <name evidence="2" type="ORF">SERLA73DRAFT_148875</name>
</gene>
<protein>
    <submittedName>
        <fullName evidence="2">Uncharacterized protein</fullName>
    </submittedName>
</protein>
<feature type="compositionally biased region" description="Low complexity" evidence="1">
    <location>
        <begin position="228"/>
        <end position="241"/>
    </location>
</feature>
<dbReference type="HOGENOM" id="CLU_1082444_0_0_1"/>
<sequence length="257" mass="28101">MVGKTILPFCRDMTTAIQNSLESAFPEKARPLPRMVTRAMQGPIKCGHEEMDEKPGNIAHRTRSDIKGKETQEALNTLGLKCVPGDIAYQCVGVRQVLGTHYHTEIVVKEADSTAVLGTTIGCKAEVDEILAITLRSKTVQREKPLHKLVPVLDRTYGPIFSWVEKNIGMVFLVGEGLKVPQIVPVGILRKMHMIKAGLDIFHNQTPEMLPMPTPQCKSSAREPSPDTVLGTGAQQQQQLSGGKGSVQPIKGGRLSY</sequence>